<dbReference type="SUPFAM" id="SSF56796">
    <property type="entry name" value="Dehydroquinate synthase-like"/>
    <property type="match status" value="1"/>
</dbReference>
<protein>
    <submittedName>
        <fullName evidence="4">Fe-containing alcohol dehydrogenase</fullName>
    </submittedName>
</protein>
<dbReference type="AlphaFoldDB" id="A0AAD6VG86"/>
<dbReference type="EMBL" id="JARJCW010000025">
    <property type="protein sequence ID" value="KAJ7211757.1"/>
    <property type="molecule type" value="Genomic_DNA"/>
</dbReference>
<evidence type="ECO:0000313" key="5">
    <source>
        <dbReference type="Proteomes" id="UP001219525"/>
    </source>
</evidence>
<name>A0AAD6VG86_9AGAR</name>
<evidence type="ECO:0000259" key="2">
    <source>
        <dbReference type="Pfam" id="PF00465"/>
    </source>
</evidence>
<dbReference type="InterPro" id="IPR056798">
    <property type="entry name" value="ADH_Fe_C"/>
</dbReference>
<accession>A0AAD6VG86</accession>
<dbReference type="GO" id="GO:0004022">
    <property type="term" value="F:alcohol dehydrogenase (NAD+) activity"/>
    <property type="evidence" value="ECO:0007669"/>
    <property type="project" value="TreeGrafter"/>
</dbReference>
<evidence type="ECO:0000259" key="3">
    <source>
        <dbReference type="Pfam" id="PF25137"/>
    </source>
</evidence>
<dbReference type="CDD" id="cd08192">
    <property type="entry name" value="MAR-like"/>
    <property type="match status" value="1"/>
</dbReference>
<dbReference type="Gene3D" id="1.20.1090.10">
    <property type="entry name" value="Dehydroquinate synthase-like - alpha domain"/>
    <property type="match status" value="1"/>
</dbReference>
<comment type="caution">
    <text evidence="4">The sequence shown here is derived from an EMBL/GenBank/DDBJ whole genome shotgun (WGS) entry which is preliminary data.</text>
</comment>
<feature type="domain" description="Alcohol dehydrogenase iron-type/glycerol dehydrogenase GldA" evidence="2">
    <location>
        <begin position="60"/>
        <end position="212"/>
    </location>
</feature>
<evidence type="ECO:0000313" key="4">
    <source>
        <dbReference type="EMBL" id="KAJ7211757.1"/>
    </source>
</evidence>
<dbReference type="PANTHER" id="PTHR11496:SF107">
    <property type="entry name" value="ALCOHOL DEHYDROGENASE, PUTATIVE (AFU_ORTHOLOGUE AFUA_1G06800)-RELATED"/>
    <property type="match status" value="1"/>
</dbReference>
<dbReference type="InterPro" id="IPR039697">
    <property type="entry name" value="Alcohol_dehydrogenase_Fe"/>
</dbReference>
<dbReference type="Pfam" id="PF00465">
    <property type="entry name" value="Fe-ADH"/>
    <property type="match status" value="1"/>
</dbReference>
<reference evidence="4" key="1">
    <citation type="submission" date="2023-03" db="EMBL/GenBank/DDBJ databases">
        <title>Massive genome expansion in bonnet fungi (Mycena s.s.) driven by repeated elements and novel gene families across ecological guilds.</title>
        <authorList>
            <consortium name="Lawrence Berkeley National Laboratory"/>
            <person name="Harder C.B."/>
            <person name="Miyauchi S."/>
            <person name="Viragh M."/>
            <person name="Kuo A."/>
            <person name="Thoen E."/>
            <person name="Andreopoulos B."/>
            <person name="Lu D."/>
            <person name="Skrede I."/>
            <person name="Drula E."/>
            <person name="Henrissat B."/>
            <person name="Morin E."/>
            <person name="Kohler A."/>
            <person name="Barry K."/>
            <person name="LaButti K."/>
            <person name="Morin E."/>
            <person name="Salamov A."/>
            <person name="Lipzen A."/>
            <person name="Mereny Z."/>
            <person name="Hegedus B."/>
            <person name="Baldrian P."/>
            <person name="Stursova M."/>
            <person name="Weitz H."/>
            <person name="Taylor A."/>
            <person name="Grigoriev I.V."/>
            <person name="Nagy L.G."/>
            <person name="Martin F."/>
            <person name="Kauserud H."/>
        </authorList>
    </citation>
    <scope>NUCLEOTIDE SEQUENCE</scope>
    <source>
        <strain evidence="4">9144</strain>
    </source>
</reference>
<dbReference type="GO" id="GO:0046872">
    <property type="term" value="F:metal ion binding"/>
    <property type="evidence" value="ECO:0007669"/>
    <property type="project" value="InterPro"/>
</dbReference>
<evidence type="ECO:0000256" key="1">
    <source>
        <dbReference type="ARBA" id="ARBA00023002"/>
    </source>
</evidence>
<dbReference type="PANTHER" id="PTHR11496">
    <property type="entry name" value="ALCOHOL DEHYDROGENASE"/>
    <property type="match status" value="1"/>
</dbReference>
<proteinExistence type="predicted"/>
<dbReference type="Gene3D" id="3.40.50.1970">
    <property type="match status" value="1"/>
</dbReference>
<dbReference type="InterPro" id="IPR001670">
    <property type="entry name" value="ADH_Fe/GldA"/>
</dbReference>
<dbReference type="Proteomes" id="UP001219525">
    <property type="component" value="Unassembled WGS sequence"/>
</dbReference>
<gene>
    <name evidence="4" type="ORF">GGX14DRAFT_623485</name>
</gene>
<organism evidence="4 5">
    <name type="scientific">Mycena pura</name>
    <dbReference type="NCBI Taxonomy" id="153505"/>
    <lineage>
        <taxon>Eukaryota</taxon>
        <taxon>Fungi</taxon>
        <taxon>Dikarya</taxon>
        <taxon>Basidiomycota</taxon>
        <taxon>Agaricomycotina</taxon>
        <taxon>Agaricomycetes</taxon>
        <taxon>Agaricomycetidae</taxon>
        <taxon>Agaricales</taxon>
        <taxon>Marasmiineae</taxon>
        <taxon>Mycenaceae</taxon>
        <taxon>Mycena</taxon>
    </lineage>
</organism>
<keyword evidence="1" id="KW-0560">Oxidoreductase</keyword>
<keyword evidence="5" id="KW-1185">Reference proteome</keyword>
<feature type="domain" description="Fe-containing alcohol dehydrogenase-like C-terminal" evidence="3">
    <location>
        <begin position="231"/>
        <end position="435"/>
    </location>
</feature>
<dbReference type="GO" id="GO:0005739">
    <property type="term" value="C:mitochondrion"/>
    <property type="evidence" value="ECO:0007669"/>
    <property type="project" value="TreeGrafter"/>
</dbReference>
<dbReference type="Pfam" id="PF25137">
    <property type="entry name" value="ADH_Fe_C"/>
    <property type="match status" value="1"/>
</dbReference>
<sequence>MSSHALETVRPAVPPYAGPLPSPHPSISKSNSMAGVAMFNNCDIAYGAPFPASCARQAEERFHAKRVFVIASASLARSTTALDELTAALGEKVAGTRVGLKAHTYFSDILSVAKECRALSVDLIVTLGGGSLTDAAKMVSLVLANNVTQPDELLKLATARTIETVPPGEPPKVPVVCIATTLSAAEFTYGAGVTDDRDNQKHQFLFPKAVHLVIFDAGLVAASTPRALFLQSGVRAIDHCVEPLCSSVGNEVSAMHAARGLAQLVPALLRCAADPRGTDVAARQMAQLATPDSNAAVMRVYTPCGGSHAIGHMLGPFGVGHGATSAILLPAVCAYNARHGTAADVERQRAVAAILWNIPEMRALAERNGLEEGSAALGALVDALFRALDMPRTLKEVGVGRDQFNKLAEYSLLDVWCATNPVPLMEKEQVMEILNMIAE</sequence>